<feature type="transmembrane region" description="Helical" evidence="1">
    <location>
        <begin position="348"/>
        <end position="367"/>
    </location>
</feature>
<evidence type="ECO:0000256" key="1">
    <source>
        <dbReference type="SAM" id="Phobius"/>
    </source>
</evidence>
<sequence length="710" mass="83093">MNVKMFEKLLITFFLLIFIDKSASITNSNDFYLWNRLLNVSNETLAKIFLPNYIETDGPLFRNENLTEKCLTNLIYIRDSMFGEQRKTWAFRLFNSWPSSIIPVGMILGTMTDYGDYDQCMSIDPSDLIVKYCLIDMTIPMPMPRPSMHNLFHTTKNILPNEIINNKSMSGNFYYDLGKMSSFFYYSTIRKGICLPTDCIDKDIEIITEKGFGREIFDLKINKMICTTKQTKSWQPNNVQILSILFIGFFILMTIISGIYDWFIVKKKSNTITTCLLWFSPMSNMEKILSSKMDGQDLTCLHGIRVLSMCWIIMGHIIPFFDMNRFSHLFLLKNEIINIYSQPLLKGFYAVETFFFLSGMLVSYTTIRLTNGNYKNFRIIPFLLIRFLRLTPQLLAFMIIITILPPLFDGPVWQYRMQWMIDSCEKSWWKNLIFLQNLINSDDMCEPHLWYLAADMQLHWLSLLPLIFLLKNPKRGLLFKNSPPGAIVSSPGDFRVGNKSGKFLKFYDKPWSHAHVFLIGFIFGYHLRQIKPNHFHWTKWKTLMAWMTIIIGIIICIYDTYPWLSGLPYLPIWSALISPLNGLLWSMILTIIIFICITDPESFISKILSWSFFRPLSRMTFSVFLTHFLVIYVIRDSSRNLFHLHYPSIIMLNVSAICLAYSLGFLFTLLFESPIVSKIILLERSQSHLYRRIRLNVSPDDIAFALNLDF</sequence>
<feature type="domain" description="Nose resistant-to-fluoxetine protein N-terminal" evidence="3">
    <location>
        <begin position="67"/>
        <end position="228"/>
    </location>
</feature>
<evidence type="ECO:0000313" key="5">
    <source>
        <dbReference type="RefSeq" id="XP_027201165.1"/>
    </source>
</evidence>
<keyword evidence="2" id="KW-0732">Signal</keyword>
<feature type="transmembrane region" description="Helical" evidence="1">
    <location>
        <begin position="570"/>
        <end position="595"/>
    </location>
</feature>
<name>A0A6P6Y782_DERPT</name>
<gene>
    <name evidence="5" type="primary">LOC113795173</name>
</gene>
<dbReference type="RefSeq" id="XP_027201165.1">
    <property type="nucleotide sequence ID" value="XM_027345364.1"/>
</dbReference>
<feature type="chain" id="PRO_5027710300" evidence="2">
    <location>
        <begin position="25"/>
        <end position="710"/>
    </location>
</feature>
<dbReference type="Pfam" id="PF01757">
    <property type="entry name" value="Acyl_transf_3"/>
    <property type="match status" value="1"/>
</dbReference>
<feature type="transmembrane region" description="Helical" evidence="1">
    <location>
        <begin position="241"/>
        <end position="263"/>
    </location>
</feature>
<dbReference type="PANTHER" id="PTHR11161:SF0">
    <property type="entry name" value="O-ACYLTRANSFERASE LIKE PROTEIN"/>
    <property type="match status" value="1"/>
</dbReference>
<keyword evidence="1" id="KW-0472">Membrane</keyword>
<dbReference type="KEGG" id="dpte:113795173"/>
<accession>A0A6P6Y782</accession>
<keyword evidence="4" id="KW-1185">Reference proteome</keyword>
<feature type="transmembrane region" description="Helical" evidence="1">
    <location>
        <begin position="387"/>
        <end position="408"/>
    </location>
</feature>
<feature type="transmembrane region" description="Helical" evidence="1">
    <location>
        <begin position="300"/>
        <end position="321"/>
    </location>
</feature>
<feature type="transmembrane region" description="Helical" evidence="1">
    <location>
        <begin position="543"/>
        <end position="564"/>
    </location>
</feature>
<feature type="transmembrane region" description="Helical" evidence="1">
    <location>
        <begin position="646"/>
        <end position="671"/>
    </location>
</feature>
<evidence type="ECO:0000313" key="4">
    <source>
        <dbReference type="Proteomes" id="UP000515146"/>
    </source>
</evidence>
<dbReference type="SMART" id="SM00703">
    <property type="entry name" value="NRF"/>
    <property type="match status" value="1"/>
</dbReference>
<protein>
    <submittedName>
        <fullName evidence="5">Nose resistant to fluoxetine protein 6-like</fullName>
    </submittedName>
</protein>
<organism evidence="4 5">
    <name type="scientific">Dermatophagoides pteronyssinus</name>
    <name type="common">European house dust mite</name>
    <dbReference type="NCBI Taxonomy" id="6956"/>
    <lineage>
        <taxon>Eukaryota</taxon>
        <taxon>Metazoa</taxon>
        <taxon>Ecdysozoa</taxon>
        <taxon>Arthropoda</taxon>
        <taxon>Chelicerata</taxon>
        <taxon>Arachnida</taxon>
        <taxon>Acari</taxon>
        <taxon>Acariformes</taxon>
        <taxon>Sarcoptiformes</taxon>
        <taxon>Astigmata</taxon>
        <taxon>Psoroptidia</taxon>
        <taxon>Analgoidea</taxon>
        <taxon>Pyroglyphidae</taxon>
        <taxon>Dermatophagoidinae</taxon>
        <taxon>Dermatophagoides</taxon>
    </lineage>
</organism>
<dbReference type="Proteomes" id="UP000515146">
    <property type="component" value="Unplaced"/>
</dbReference>
<dbReference type="InterPro" id="IPR052728">
    <property type="entry name" value="O2_lipid_transport_reg"/>
</dbReference>
<dbReference type="PANTHER" id="PTHR11161">
    <property type="entry name" value="O-ACYLTRANSFERASE"/>
    <property type="match status" value="1"/>
</dbReference>
<dbReference type="GO" id="GO:0016747">
    <property type="term" value="F:acyltransferase activity, transferring groups other than amino-acyl groups"/>
    <property type="evidence" value="ECO:0007669"/>
    <property type="project" value="InterPro"/>
</dbReference>
<dbReference type="OrthoDB" id="6408118at2759"/>
<dbReference type="Pfam" id="PF20146">
    <property type="entry name" value="NRF"/>
    <property type="match status" value="1"/>
</dbReference>
<proteinExistence type="predicted"/>
<dbReference type="InParanoid" id="A0A6P6Y782"/>
<keyword evidence="1" id="KW-0812">Transmembrane</keyword>
<dbReference type="AlphaFoldDB" id="A0A6P6Y782"/>
<evidence type="ECO:0000256" key="2">
    <source>
        <dbReference type="SAM" id="SignalP"/>
    </source>
</evidence>
<feature type="transmembrane region" description="Helical" evidence="1">
    <location>
        <begin position="616"/>
        <end position="634"/>
    </location>
</feature>
<dbReference type="InterPro" id="IPR002656">
    <property type="entry name" value="Acyl_transf_3_dom"/>
</dbReference>
<dbReference type="InterPro" id="IPR006621">
    <property type="entry name" value="Nose-resist-to-fluoxetine_N"/>
</dbReference>
<keyword evidence="1" id="KW-1133">Transmembrane helix</keyword>
<evidence type="ECO:0000259" key="3">
    <source>
        <dbReference type="SMART" id="SM00703"/>
    </source>
</evidence>
<feature type="signal peptide" evidence="2">
    <location>
        <begin position="1"/>
        <end position="24"/>
    </location>
</feature>
<dbReference type="OMA" id="KVITCMF"/>
<reference evidence="5" key="1">
    <citation type="submission" date="2025-08" db="UniProtKB">
        <authorList>
            <consortium name="RefSeq"/>
        </authorList>
    </citation>
    <scope>IDENTIFICATION</scope>
    <source>
        <strain evidence="5">Airmid</strain>
    </source>
</reference>